<dbReference type="CDD" id="cd00130">
    <property type="entry name" value="PAS"/>
    <property type="match status" value="1"/>
</dbReference>
<keyword evidence="6" id="KW-1185">Reference proteome</keyword>
<dbReference type="NCBIfam" id="TIGR00229">
    <property type="entry name" value="sensory_box"/>
    <property type="match status" value="1"/>
</dbReference>
<feature type="domain" description="PAC" evidence="3">
    <location>
        <begin position="215"/>
        <end position="267"/>
    </location>
</feature>
<dbReference type="InterPro" id="IPR000014">
    <property type="entry name" value="PAS"/>
</dbReference>
<comment type="caution">
    <text evidence="5">The sequence shown here is derived from an EMBL/GenBank/DDBJ whole genome shotgun (WGS) entry which is preliminary data.</text>
</comment>
<dbReference type="Proteomes" id="UP000440224">
    <property type="component" value="Unassembled WGS sequence"/>
</dbReference>
<dbReference type="PROSITE" id="PS50113">
    <property type="entry name" value="PAC"/>
    <property type="match status" value="1"/>
</dbReference>
<dbReference type="Pfam" id="PF13426">
    <property type="entry name" value="PAS_9"/>
    <property type="match status" value="1"/>
</dbReference>
<dbReference type="PANTHER" id="PTHR33745:SF3">
    <property type="entry name" value="RSBT CO-ANTAGONIST PROTEIN RSBRC"/>
    <property type="match status" value="1"/>
</dbReference>
<dbReference type="InterPro" id="IPR035965">
    <property type="entry name" value="PAS-like_dom_sf"/>
</dbReference>
<evidence type="ECO:0000259" key="2">
    <source>
        <dbReference type="PROSITE" id="PS50112"/>
    </source>
</evidence>
<feature type="domain" description="PAS" evidence="2">
    <location>
        <begin position="141"/>
        <end position="212"/>
    </location>
</feature>
<dbReference type="OrthoDB" id="5488593at2"/>
<evidence type="ECO:0000259" key="3">
    <source>
        <dbReference type="PROSITE" id="PS50113"/>
    </source>
</evidence>
<name>A0A6N7PTY8_9BACT</name>
<dbReference type="AlphaFoldDB" id="A0A6N7PTY8"/>
<organism evidence="5 6">
    <name type="scientific">Polyangium spumosum</name>
    <dbReference type="NCBI Taxonomy" id="889282"/>
    <lineage>
        <taxon>Bacteria</taxon>
        <taxon>Pseudomonadati</taxon>
        <taxon>Myxococcota</taxon>
        <taxon>Polyangia</taxon>
        <taxon>Polyangiales</taxon>
        <taxon>Polyangiaceae</taxon>
        <taxon>Polyangium</taxon>
    </lineage>
</organism>
<gene>
    <name evidence="5" type="ORF">GF068_20355</name>
</gene>
<protein>
    <submittedName>
        <fullName evidence="5">PAS domain S-box protein</fullName>
    </submittedName>
</protein>
<accession>A0A6N7PTY8</accession>
<evidence type="ECO:0000313" key="5">
    <source>
        <dbReference type="EMBL" id="MRG94256.1"/>
    </source>
</evidence>
<dbReference type="SMART" id="SM00086">
    <property type="entry name" value="PAC"/>
    <property type="match status" value="1"/>
</dbReference>
<dbReference type="SUPFAM" id="SSF52091">
    <property type="entry name" value="SpoIIaa-like"/>
    <property type="match status" value="1"/>
</dbReference>
<dbReference type="Pfam" id="PF01740">
    <property type="entry name" value="STAS"/>
    <property type="match status" value="1"/>
</dbReference>
<dbReference type="InterPro" id="IPR051932">
    <property type="entry name" value="Bact_StressResp_Reg"/>
</dbReference>
<dbReference type="InterPro" id="IPR036513">
    <property type="entry name" value="STAS_dom_sf"/>
</dbReference>
<sequence>MSPPSIAAALVSLLTRRDAILEEAGRDLEERVGRGAAGAPVSSLAPLVDGILRPPPDGDPEALAAALLEHLERAETPLDGALVLLGAVRRALVRHALASSEPSGGGAAASFVEEVIERVATSLARQSAAALAEARRAADHAERHHEWFYSRLPAIMHSIDAQGRLSAVNDRWVEAMGYTADEVLGRRSSEFLTSESSKYAREVVLPEFFKTGRCDNILYQFVRKDGSVMDVMLSAIADRDEHGNTVRSQAVLTDVTEQLAAERAAQAAAAQEETIRAQREMLRAISTPLVPLGDGVLLMPLVGTVDHARAEQMMATLLDGVVTHAAEVAILDVTGVPSVDASVAEALVSATKAVGLLGARVVLTGLSPSAARALVDLDLGLGGITTKATLRDGLAAARKIARR</sequence>
<dbReference type="CDD" id="cd07041">
    <property type="entry name" value="STAS_RsbR_RsbS_like"/>
    <property type="match status" value="1"/>
</dbReference>
<feature type="domain" description="STAS" evidence="4">
    <location>
        <begin position="286"/>
        <end position="397"/>
    </location>
</feature>
<proteinExistence type="predicted"/>
<keyword evidence="1" id="KW-0597">Phosphoprotein</keyword>
<dbReference type="Gene3D" id="3.30.450.20">
    <property type="entry name" value="PAS domain"/>
    <property type="match status" value="1"/>
</dbReference>
<dbReference type="PANTHER" id="PTHR33745">
    <property type="entry name" value="RSBT ANTAGONIST PROTEIN RSBS-RELATED"/>
    <property type="match status" value="1"/>
</dbReference>
<dbReference type="PROSITE" id="PS50801">
    <property type="entry name" value="STAS"/>
    <property type="match status" value="1"/>
</dbReference>
<dbReference type="EMBL" id="WJIE01000005">
    <property type="protein sequence ID" value="MRG94256.1"/>
    <property type="molecule type" value="Genomic_DNA"/>
</dbReference>
<dbReference type="SUPFAM" id="SSF55785">
    <property type="entry name" value="PYP-like sensor domain (PAS domain)"/>
    <property type="match status" value="1"/>
</dbReference>
<dbReference type="InterPro" id="IPR000700">
    <property type="entry name" value="PAS-assoc_C"/>
</dbReference>
<dbReference type="PROSITE" id="PS50112">
    <property type="entry name" value="PAS"/>
    <property type="match status" value="1"/>
</dbReference>
<reference evidence="5 6" key="1">
    <citation type="submission" date="2019-10" db="EMBL/GenBank/DDBJ databases">
        <title>A soil myxobacterium in the family Polyangiaceae.</title>
        <authorList>
            <person name="Li Y."/>
            <person name="Wang J."/>
        </authorList>
    </citation>
    <scope>NUCLEOTIDE SEQUENCE [LARGE SCALE GENOMIC DNA]</scope>
    <source>
        <strain evidence="5 6">DSM 14734</strain>
    </source>
</reference>
<evidence type="ECO:0000256" key="1">
    <source>
        <dbReference type="ARBA" id="ARBA00022553"/>
    </source>
</evidence>
<dbReference type="RefSeq" id="WP_153821064.1">
    <property type="nucleotide sequence ID" value="NZ_WJIE01000005.1"/>
</dbReference>
<dbReference type="InterPro" id="IPR002645">
    <property type="entry name" value="STAS_dom"/>
</dbReference>
<dbReference type="Gene3D" id="3.30.750.24">
    <property type="entry name" value="STAS domain"/>
    <property type="match status" value="1"/>
</dbReference>
<evidence type="ECO:0000313" key="6">
    <source>
        <dbReference type="Proteomes" id="UP000440224"/>
    </source>
</evidence>
<evidence type="ECO:0000259" key="4">
    <source>
        <dbReference type="PROSITE" id="PS50801"/>
    </source>
</evidence>
<dbReference type="InterPro" id="IPR001610">
    <property type="entry name" value="PAC"/>
</dbReference>